<dbReference type="EMBL" id="CM042047">
    <property type="protein sequence ID" value="KAI3773188.1"/>
    <property type="molecule type" value="Genomic_DNA"/>
</dbReference>
<name>A0ACB9FQH4_ARCLA</name>
<gene>
    <name evidence="1" type="ORF">L6452_04392</name>
</gene>
<evidence type="ECO:0000313" key="1">
    <source>
        <dbReference type="EMBL" id="KAI3773188.1"/>
    </source>
</evidence>
<evidence type="ECO:0000313" key="2">
    <source>
        <dbReference type="Proteomes" id="UP001055879"/>
    </source>
</evidence>
<proteinExistence type="predicted"/>
<organism evidence="1 2">
    <name type="scientific">Arctium lappa</name>
    <name type="common">Greater burdock</name>
    <name type="synonym">Lappa major</name>
    <dbReference type="NCBI Taxonomy" id="4217"/>
    <lineage>
        <taxon>Eukaryota</taxon>
        <taxon>Viridiplantae</taxon>
        <taxon>Streptophyta</taxon>
        <taxon>Embryophyta</taxon>
        <taxon>Tracheophyta</taxon>
        <taxon>Spermatophyta</taxon>
        <taxon>Magnoliopsida</taxon>
        <taxon>eudicotyledons</taxon>
        <taxon>Gunneridae</taxon>
        <taxon>Pentapetalae</taxon>
        <taxon>asterids</taxon>
        <taxon>campanulids</taxon>
        <taxon>Asterales</taxon>
        <taxon>Asteraceae</taxon>
        <taxon>Carduoideae</taxon>
        <taxon>Cardueae</taxon>
        <taxon>Arctiinae</taxon>
        <taxon>Arctium</taxon>
    </lineage>
</organism>
<dbReference type="Proteomes" id="UP001055879">
    <property type="component" value="Linkage Group LG01"/>
</dbReference>
<reference evidence="2" key="1">
    <citation type="journal article" date="2022" name="Mol. Ecol. Resour.">
        <title>The genomes of chicory, endive, great burdock and yacon provide insights into Asteraceae palaeo-polyploidization history and plant inulin production.</title>
        <authorList>
            <person name="Fan W."/>
            <person name="Wang S."/>
            <person name="Wang H."/>
            <person name="Wang A."/>
            <person name="Jiang F."/>
            <person name="Liu H."/>
            <person name="Zhao H."/>
            <person name="Xu D."/>
            <person name="Zhang Y."/>
        </authorList>
    </citation>
    <scope>NUCLEOTIDE SEQUENCE [LARGE SCALE GENOMIC DNA]</scope>
    <source>
        <strain evidence="2">cv. Niubang</strain>
    </source>
</reference>
<accession>A0ACB9FQH4</accession>
<keyword evidence="2" id="KW-1185">Reference proteome</keyword>
<protein>
    <submittedName>
        <fullName evidence="1">Uncharacterized protein</fullName>
    </submittedName>
</protein>
<sequence length="96" mass="10913">MFQQITEKVCEQCPNVKYEREGSFITVDIEKGMQDGQEAVFYKEGEPIIDGEAGDLKVLALVGFEKTIKHHDEHLVDISTKVISFTQLSHVLFLDK</sequence>
<comment type="caution">
    <text evidence="1">The sequence shown here is derived from an EMBL/GenBank/DDBJ whole genome shotgun (WGS) entry which is preliminary data.</text>
</comment>
<reference evidence="1 2" key="2">
    <citation type="journal article" date="2022" name="Mol. Ecol. Resour.">
        <title>The genomes of chicory, endive, great burdock and yacon provide insights into Asteraceae paleo-polyploidization history and plant inulin production.</title>
        <authorList>
            <person name="Fan W."/>
            <person name="Wang S."/>
            <person name="Wang H."/>
            <person name="Wang A."/>
            <person name="Jiang F."/>
            <person name="Liu H."/>
            <person name="Zhao H."/>
            <person name="Xu D."/>
            <person name="Zhang Y."/>
        </authorList>
    </citation>
    <scope>NUCLEOTIDE SEQUENCE [LARGE SCALE GENOMIC DNA]</scope>
    <source>
        <strain evidence="2">cv. Niubang</strain>
    </source>
</reference>